<organism evidence="1">
    <name type="scientific">uncultured Caudovirales phage</name>
    <dbReference type="NCBI Taxonomy" id="2100421"/>
    <lineage>
        <taxon>Viruses</taxon>
        <taxon>Duplodnaviria</taxon>
        <taxon>Heunggongvirae</taxon>
        <taxon>Uroviricota</taxon>
        <taxon>Caudoviricetes</taxon>
        <taxon>Peduoviridae</taxon>
        <taxon>Maltschvirus</taxon>
        <taxon>Maltschvirus maltsch</taxon>
    </lineage>
</organism>
<name>A0A6J5MKQ6_9CAUD</name>
<evidence type="ECO:0000313" key="1">
    <source>
        <dbReference type="EMBL" id="CAB4146852.1"/>
    </source>
</evidence>
<dbReference type="EMBL" id="LR796472">
    <property type="protein sequence ID" value="CAB4146852.1"/>
    <property type="molecule type" value="Genomic_DNA"/>
</dbReference>
<accession>A0A6J5MKQ6</accession>
<sequence>MKPIGYTFNGSLNCPECTAAAVETGELLRPIGVKTEPRYCKHGRYRIADDLVNTNGEEVGAAFAIGYPDGYTCDTCGEVAP</sequence>
<reference evidence="1" key="1">
    <citation type="submission" date="2020-04" db="EMBL/GenBank/DDBJ databases">
        <authorList>
            <person name="Chiriac C."/>
            <person name="Salcher M."/>
            <person name="Ghai R."/>
            <person name="Kavagutti S V."/>
        </authorList>
    </citation>
    <scope>NUCLEOTIDE SEQUENCE</scope>
</reference>
<protein>
    <submittedName>
        <fullName evidence="1">Uncharacterized protein</fullName>
    </submittedName>
</protein>
<proteinExistence type="predicted"/>
<gene>
    <name evidence="1" type="ORF">UFOVP496_43</name>
</gene>